<accession>A0A6N3ECZ9</accession>
<name>A0A6N3ECZ9_9FIRM</name>
<protein>
    <submittedName>
        <fullName evidence="3">Formate dehydrogenase H</fullName>
        <ecNumber evidence="3">1.1.99.33</ecNumber>
    </submittedName>
</protein>
<organism evidence="3">
    <name type="scientific">Veillonella ratti</name>
    <dbReference type="NCBI Taxonomy" id="103892"/>
    <lineage>
        <taxon>Bacteria</taxon>
        <taxon>Bacillati</taxon>
        <taxon>Bacillota</taxon>
        <taxon>Negativicutes</taxon>
        <taxon>Veillonellales</taxon>
        <taxon>Veillonellaceae</taxon>
        <taxon>Veillonella</taxon>
    </lineage>
</organism>
<dbReference type="Pfam" id="PF01568">
    <property type="entry name" value="Molydop_binding"/>
    <property type="match status" value="1"/>
</dbReference>
<dbReference type="EC" id="1.1.99.33" evidence="3"/>
<evidence type="ECO:0000313" key="3">
    <source>
        <dbReference type="EMBL" id="VYU35557.1"/>
    </source>
</evidence>
<feature type="domain" description="Molybdopterin dinucleotide-binding" evidence="2">
    <location>
        <begin position="90"/>
        <end position="195"/>
    </location>
</feature>
<proteinExistence type="predicted"/>
<dbReference type="GO" id="GO:0043546">
    <property type="term" value="F:molybdopterin cofactor binding"/>
    <property type="evidence" value="ECO:0007669"/>
    <property type="project" value="InterPro"/>
</dbReference>
<dbReference type="AlphaFoldDB" id="A0A6N3ECZ9"/>
<gene>
    <name evidence="3" type="primary">fdhF_2</name>
    <name evidence="3" type="ORF">VRLFYP33_01820</name>
</gene>
<dbReference type="GO" id="GO:0003954">
    <property type="term" value="F:NADH dehydrogenase activity"/>
    <property type="evidence" value="ECO:0007669"/>
    <property type="project" value="TreeGrafter"/>
</dbReference>
<dbReference type="PANTHER" id="PTHR43105">
    <property type="entry name" value="RESPIRATORY NITRATE REDUCTASE"/>
    <property type="match status" value="1"/>
</dbReference>
<dbReference type="GO" id="GO:0016020">
    <property type="term" value="C:membrane"/>
    <property type="evidence" value="ECO:0007669"/>
    <property type="project" value="TreeGrafter"/>
</dbReference>
<dbReference type="PANTHER" id="PTHR43105:SF14">
    <property type="entry name" value="FORMATE DEHYDROGENASE H"/>
    <property type="match status" value="1"/>
</dbReference>
<dbReference type="InterPro" id="IPR050123">
    <property type="entry name" value="Prok_molybdopt-oxidoreductase"/>
</dbReference>
<sequence length="231" mass="26269">MGYPMHYNNTQEIWDEMRKLSPKFTGATYEKIDALGGVQWPCYDESMDDKGTMFLHEGGHFATEDGRGNLLFTDYEPVKEEVDEEYPMSFCTVREVGHYSARTMTGNCRMLAKLEDEPGWVAMNPKDCEELGVAQGDLVRVRSRRGSLITRCLPTERVKPGSTYMTYQWWIGACNELTSTALDPKSKTPEYKYCACRVEKLDDQAEAEAYVQTQYALIRSKMGIEKAGANV</sequence>
<dbReference type="SUPFAM" id="SSF50692">
    <property type="entry name" value="ADC-like"/>
    <property type="match status" value="1"/>
</dbReference>
<evidence type="ECO:0000259" key="2">
    <source>
        <dbReference type="Pfam" id="PF01568"/>
    </source>
</evidence>
<dbReference type="Gene3D" id="2.40.40.20">
    <property type="match status" value="1"/>
</dbReference>
<dbReference type="InterPro" id="IPR009010">
    <property type="entry name" value="Asp_de-COase-like_dom_sf"/>
</dbReference>
<dbReference type="Gene3D" id="3.40.50.740">
    <property type="match status" value="1"/>
</dbReference>
<dbReference type="InterPro" id="IPR006657">
    <property type="entry name" value="MoPterin_dinucl-bd_dom"/>
</dbReference>
<dbReference type="GO" id="GO:0022904">
    <property type="term" value="P:respiratory electron transport chain"/>
    <property type="evidence" value="ECO:0007669"/>
    <property type="project" value="TreeGrafter"/>
</dbReference>
<dbReference type="EMBL" id="CACRUX010000066">
    <property type="protein sequence ID" value="VYU35557.1"/>
    <property type="molecule type" value="Genomic_DNA"/>
</dbReference>
<keyword evidence="1 3" id="KW-0560">Oxidoreductase</keyword>
<reference evidence="3" key="1">
    <citation type="submission" date="2019-11" db="EMBL/GenBank/DDBJ databases">
        <authorList>
            <person name="Feng L."/>
        </authorList>
    </citation>
    <scope>NUCLEOTIDE SEQUENCE</scope>
    <source>
        <strain evidence="3">VrattiLFYP33</strain>
    </source>
</reference>
<dbReference type="SUPFAM" id="SSF53706">
    <property type="entry name" value="Formate dehydrogenase/DMSO reductase, domains 1-3"/>
    <property type="match status" value="1"/>
</dbReference>
<evidence type="ECO:0000256" key="1">
    <source>
        <dbReference type="ARBA" id="ARBA00023002"/>
    </source>
</evidence>